<accession>A0A4S4K511</accession>
<proteinExistence type="predicted"/>
<protein>
    <recommendedName>
        <fullName evidence="3">DUF4219 domain-containing protein</fullName>
    </recommendedName>
</protein>
<evidence type="ECO:0000313" key="1">
    <source>
        <dbReference type="EMBL" id="THG92826.1"/>
    </source>
</evidence>
<evidence type="ECO:0008006" key="3">
    <source>
        <dbReference type="Google" id="ProtNLM"/>
    </source>
</evidence>
<organism evidence="1 2">
    <name type="scientific">Hermanssonia centrifuga</name>
    <dbReference type="NCBI Taxonomy" id="98765"/>
    <lineage>
        <taxon>Eukaryota</taxon>
        <taxon>Fungi</taxon>
        <taxon>Dikarya</taxon>
        <taxon>Basidiomycota</taxon>
        <taxon>Agaricomycotina</taxon>
        <taxon>Agaricomycetes</taxon>
        <taxon>Polyporales</taxon>
        <taxon>Meruliaceae</taxon>
        <taxon>Hermanssonia</taxon>
    </lineage>
</organism>
<dbReference type="Proteomes" id="UP000309038">
    <property type="component" value="Unassembled WGS sequence"/>
</dbReference>
<name>A0A4S4K511_9APHY</name>
<gene>
    <name evidence="1" type="ORF">EW026_g8215</name>
</gene>
<reference evidence="1 2" key="1">
    <citation type="submission" date="2019-02" db="EMBL/GenBank/DDBJ databases">
        <title>Genome sequencing of the rare red list fungi Phlebia centrifuga.</title>
        <authorList>
            <person name="Buettner E."/>
            <person name="Kellner H."/>
        </authorList>
    </citation>
    <scope>NUCLEOTIDE SEQUENCE [LARGE SCALE GENOMIC DNA]</scope>
    <source>
        <strain evidence="1 2">DSM 108282</strain>
    </source>
</reference>
<keyword evidence="2" id="KW-1185">Reference proteome</keyword>
<comment type="caution">
    <text evidence="1">The sequence shown here is derived from an EMBL/GenBank/DDBJ whole genome shotgun (WGS) entry which is preliminary data.</text>
</comment>
<sequence length="189" mass="20465">MSSPSIKADTITKFTGSNYAEWNISFKSACRIAQCWGVVAGTTTKPATGAAEISAWETKNDQGLGFLGVSLAPHLALRFLKDDNKTLAEVYALVKADYKKPNALGAFNIFEKFYAGPKLQANKPLCAQIDKLLALKQDAVNAGVTISDQYEAFALLRVTLPEYSNAITLVLQSKDITTITGKQIIDTLL</sequence>
<evidence type="ECO:0000313" key="2">
    <source>
        <dbReference type="Proteomes" id="UP000309038"/>
    </source>
</evidence>
<dbReference type="AlphaFoldDB" id="A0A4S4K511"/>
<dbReference type="EMBL" id="SGPJ01000914">
    <property type="protein sequence ID" value="THG92826.1"/>
    <property type="molecule type" value="Genomic_DNA"/>
</dbReference>